<gene>
    <name evidence="3" type="ORF">HALLA_04380</name>
</gene>
<dbReference type="AlphaFoldDB" id="W0JX72"/>
<dbReference type="HOGENOM" id="CLU_011706_0_0_2"/>
<accession>W0JX72</accession>
<keyword evidence="2" id="KW-0325">Glycoprotein</keyword>
<dbReference type="InterPro" id="IPR011050">
    <property type="entry name" value="Pectin_lyase_fold/virulence"/>
</dbReference>
<protein>
    <recommendedName>
        <fullName evidence="5">Pectate lyase</fullName>
    </recommendedName>
</protein>
<dbReference type="InterPro" id="IPR012334">
    <property type="entry name" value="Pectin_lyas_fold"/>
</dbReference>
<dbReference type="PANTHER" id="PTHR42970">
    <property type="entry name" value="PECTATE LYASE C-RELATED"/>
    <property type="match status" value="1"/>
</dbReference>
<dbReference type="KEGG" id="hlr:HALLA_04380"/>
<evidence type="ECO:0000256" key="2">
    <source>
        <dbReference type="ARBA" id="ARBA00023180"/>
    </source>
</evidence>
<dbReference type="Proteomes" id="UP000019024">
    <property type="component" value="Plasmid unnamed"/>
</dbReference>
<keyword evidence="3" id="KW-0614">Plasmid</keyword>
<dbReference type="PROSITE" id="PS51318">
    <property type="entry name" value="TAT"/>
    <property type="match status" value="1"/>
</dbReference>
<dbReference type="RefSeq" id="WP_049954504.1">
    <property type="nucleotide sequence ID" value="NZ_CP007056.1"/>
</dbReference>
<dbReference type="OrthoDB" id="18576at2157"/>
<evidence type="ECO:0000313" key="3">
    <source>
        <dbReference type="EMBL" id="AHG01643.1"/>
    </source>
</evidence>
<dbReference type="eggNOG" id="arCOG05978">
    <property type="taxonomic scope" value="Archaea"/>
</dbReference>
<dbReference type="SUPFAM" id="SSF51126">
    <property type="entry name" value="Pectin lyase-like"/>
    <property type="match status" value="1"/>
</dbReference>
<dbReference type="EMBL" id="CP007056">
    <property type="protein sequence ID" value="AHG01643.1"/>
    <property type="molecule type" value="Genomic_DNA"/>
</dbReference>
<evidence type="ECO:0000313" key="4">
    <source>
        <dbReference type="Proteomes" id="UP000019024"/>
    </source>
</evidence>
<geneLocation type="plasmid" evidence="3">
    <name>unnamed</name>
</geneLocation>
<proteinExistence type="predicted"/>
<keyword evidence="4" id="KW-1185">Reference proteome</keyword>
<organism evidence="3 4">
    <name type="scientific">Halostagnicola larsenii XH-48</name>
    <dbReference type="NCBI Taxonomy" id="797299"/>
    <lineage>
        <taxon>Archaea</taxon>
        <taxon>Methanobacteriati</taxon>
        <taxon>Methanobacteriota</taxon>
        <taxon>Stenosarchaea group</taxon>
        <taxon>Halobacteria</taxon>
        <taxon>Halobacteriales</taxon>
        <taxon>Natrialbaceae</taxon>
        <taxon>Halostagnicola</taxon>
    </lineage>
</organism>
<dbReference type="Gene3D" id="2.160.20.10">
    <property type="entry name" value="Single-stranded right-handed beta-helix, Pectin lyase-like"/>
    <property type="match status" value="1"/>
</dbReference>
<dbReference type="PANTHER" id="PTHR42970:SF1">
    <property type="entry name" value="PECTATE LYASE C-RELATED"/>
    <property type="match status" value="1"/>
</dbReference>
<name>W0JX72_9EURY</name>
<evidence type="ECO:0000256" key="1">
    <source>
        <dbReference type="ARBA" id="ARBA00022723"/>
    </source>
</evidence>
<sequence>MTHDRRTFLRSISAGSIGALGVSALSSTASAATVITIEGGGADIWNEADEFHYSYTDVSGDFDVIVHNLFVEDTNVWAKAGIMVRESLDVDAKNLMLRRRPTQEESVQWRPQAGEQTEMTDTSTNIYADWMRLRREGDIIEAFGSQGEPTNEDDWTLISSFTADDIELSNDAYLGLAVTSHNENVLCRATFKDLEGIDLTANRDIGDVSSDGSTSTETSVPFVSTDEAMDVTSTSATLRGELTDLGGAGSANCYFEYREGGTESWTVTDSGTLNGPGPFTREISGLSRSVQEYEFRAVIEATDDDDATGEIQAFTTSSIVSIDAIQDISSTSATINATVTVGDPGSLEAGIEYREVPRESWTVTNSQCVSDDGSFSQDLSELTSRRYYHVRAVVETADGTSVASKVHLFNTESRSLSKGSRTGTGLRSISHFDLDAGFADPAPWLDDETPIIKITEPTRRQLEVAAGVDGPRLVVFETSGTIDLKERRLAVQHDELYLAGQTAPSPGITLTRGSFMLDASDCVIQHLRFRAGDVGHETVRDWAVDSFTTGDDVGNNVIDHCTATWGTVENLSVAYRTTETTVSNCLIAEALDIRYGYGSIGAGDGAENISWLGNVWALNRARNPNLGGSTAVVNNIMYHFNSGATPTEEAFSSIVGNGFLNAVDEEQAPIRNGQVYARDNYAEPAVDPLVDVDELLDEPPVWPAGLEAIPSADVLEHNLENAGARPACRTAHDERVTDLIRNQNGEYIESQDAVGGYPDLEVTVHELNVPHSGTRAWLHSWARRVETSRH</sequence>
<keyword evidence="1" id="KW-0479">Metal-binding</keyword>
<dbReference type="GeneID" id="25147034"/>
<dbReference type="InterPro" id="IPR006311">
    <property type="entry name" value="TAT_signal"/>
</dbReference>
<reference evidence="3 4" key="1">
    <citation type="submission" date="2014-01" db="EMBL/GenBank/DDBJ databases">
        <authorList>
            <consortium name="DOE Joint Genome Institute"/>
            <person name="Anderson I."/>
            <person name="Huntemann M."/>
            <person name="Han J."/>
            <person name="Chen A."/>
            <person name="Kyrpides N."/>
            <person name="Mavromatis K."/>
            <person name="Markowitz V."/>
            <person name="Palaniappan K."/>
            <person name="Ivanova N."/>
            <person name="Schaumberg A."/>
            <person name="Pati A."/>
            <person name="Liolios K."/>
            <person name="Nordberg H.P."/>
            <person name="Cantor M.N."/>
            <person name="Hua S.X."/>
            <person name="Woyke T."/>
        </authorList>
    </citation>
    <scope>NUCLEOTIDE SEQUENCE [LARGE SCALE GENOMIC DNA]</scope>
    <source>
        <strain evidence="3 4">XH-48</strain>
        <plasmid evidence="4">1</plasmid>
    </source>
</reference>
<dbReference type="PATRIC" id="fig|797299.3.peg.3381"/>
<evidence type="ECO:0008006" key="5">
    <source>
        <dbReference type="Google" id="ProtNLM"/>
    </source>
</evidence>
<dbReference type="GO" id="GO:0046872">
    <property type="term" value="F:metal ion binding"/>
    <property type="evidence" value="ECO:0007669"/>
    <property type="project" value="UniProtKB-KW"/>
</dbReference>
<dbReference type="InterPro" id="IPR052063">
    <property type="entry name" value="Polysaccharide_Lyase_1"/>
</dbReference>